<dbReference type="Proteomes" id="UP000615446">
    <property type="component" value="Unassembled WGS sequence"/>
</dbReference>
<reference evidence="1" key="1">
    <citation type="submission" date="2019-10" db="EMBL/GenBank/DDBJ databases">
        <title>Conservation and host-specific expression of non-tandemly repeated heterogenous ribosome RNA gene in arbuscular mycorrhizal fungi.</title>
        <authorList>
            <person name="Maeda T."/>
            <person name="Kobayashi Y."/>
            <person name="Nakagawa T."/>
            <person name="Ezawa T."/>
            <person name="Yamaguchi K."/>
            <person name="Bino T."/>
            <person name="Nishimoto Y."/>
            <person name="Shigenobu S."/>
            <person name="Kawaguchi M."/>
        </authorList>
    </citation>
    <scope>NUCLEOTIDE SEQUENCE</scope>
    <source>
        <strain evidence="1">HR1</strain>
    </source>
</reference>
<dbReference type="EMBL" id="BLAL01000044">
    <property type="protein sequence ID" value="GES79513.1"/>
    <property type="molecule type" value="Genomic_DNA"/>
</dbReference>
<evidence type="ECO:0000313" key="2">
    <source>
        <dbReference type="Proteomes" id="UP000615446"/>
    </source>
</evidence>
<proteinExistence type="predicted"/>
<gene>
    <name evidence="1" type="ORF">RCL2_000681300</name>
</gene>
<evidence type="ECO:0000313" key="1">
    <source>
        <dbReference type="EMBL" id="GES79513.1"/>
    </source>
</evidence>
<organism evidence="1 2">
    <name type="scientific">Rhizophagus clarus</name>
    <dbReference type="NCBI Taxonomy" id="94130"/>
    <lineage>
        <taxon>Eukaryota</taxon>
        <taxon>Fungi</taxon>
        <taxon>Fungi incertae sedis</taxon>
        <taxon>Mucoromycota</taxon>
        <taxon>Glomeromycotina</taxon>
        <taxon>Glomeromycetes</taxon>
        <taxon>Glomerales</taxon>
        <taxon>Glomeraceae</taxon>
        <taxon>Rhizophagus</taxon>
    </lineage>
</organism>
<sequence>MKTDPTDPQIFWLLHSKFYYIVSAYRLGAIIPANQTSKVACSFTSLPSPSTKATVSSFVVNVDSWSTFGIFGLELNTNRDSFYMLTKQDREVLEKIQIENARLRKQGELHETEGKAENQMRNISERIAKDQF</sequence>
<protein>
    <submittedName>
        <fullName evidence="1">Uncharacterized protein</fullName>
    </submittedName>
</protein>
<name>A0A8H3L544_9GLOM</name>
<comment type="caution">
    <text evidence="1">The sequence shown here is derived from an EMBL/GenBank/DDBJ whole genome shotgun (WGS) entry which is preliminary data.</text>
</comment>
<accession>A0A8H3L544</accession>
<dbReference type="AlphaFoldDB" id="A0A8H3L544"/>